<gene>
    <name evidence="3" type="ORF">AQJ66_21010</name>
</gene>
<feature type="compositionally biased region" description="Basic residues" evidence="1">
    <location>
        <begin position="78"/>
        <end position="89"/>
    </location>
</feature>
<sequence>MDGTSQGGIVRGLVRGALAVYRVLVVYGALWVAMPDDQMRVILGPGPGPGPQPGSDSGPASGVHRPGAASDGAASPPRPRRRAVRHPARRMTGPPPGHPERLRDDIPLTPLERRLRRELGLG</sequence>
<evidence type="ECO:0000313" key="3">
    <source>
        <dbReference type="EMBL" id="KUN82849.1"/>
    </source>
</evidence>
<feature type="region of interest" description="Disordered" evidence="1">
    <location>
        <begin position="39"/>
        <end position="122"/>
    </location>
</feature>
<keyword evidence="2" id="KW-1133">Transmembrane helix</keyword>
<proteinExistence type="predicted"/>
<name>A0A101SZP8_9ACTN</name>
<keyword evidence="2" id="KW-0472">Membrane</keyword>
<evidence type="ECO:0000256" key="2">
    <source>
        <dbReference type="SAM" id="Phobius"/>
    </source>
</evidence>
<organism evidence="3 4">
    <name type="scientific">Streptomyces bungoensis</name>
    <dbReference type="NCBI Taxonomy" id="285568"/>
    <lineage>
        <taxon>Bacteria</taxon>
        <taxon>Bacillati</taxon>
        <taxon>Actinomycetota</taxon>
        <taxon>Actinomycetes</taxon>
        <taxon>Kitasatosporales</taxon>
        <taxon>Streptomycetaceae</taxon>
        <taxon>Streptomyces</taxon>
    </lineage>
</organism>
<reference evidence="3 4" key="1">
    <citation type="submission" date="2015-10" db="EMBL/GenBank/DDBJ databases">
        <title>Draft genome sequence of Streptomyces bungoensis DSM 41781, type strain for the species Streptomyces bungoensis.</title>
        <authorList>
            <person name="Ruckert C."/>
            <person name="Winkler A."/>
            <person name="Kalinowski J."/>
            <person name="Kampfer P."/>
            <person name="Glaeser S."/>
        </authorList>
    </citation>
    <scope>NUCLEOTIDE SEQUENCE [LARGE SCALE GENOMIC DNA]</scope>
    <source>
        <strain evidence="3 4">DSM 41781</strain>
    </source>
</reference>
<evidence type="ECO:0000313" key="4">
    <source>
        <dbReference type="Proteomes" id="UP000053024"/>
    </source>
</evidence>
<dbReference type="Pfam" id="PF19534">
    <property type="entry name" value="DUF6059"/>
    <property type="match status" value="1"/>
</dbReference>
<protein>
    <submittedName>
        <fullName evidence="3">Uncharacterized protein</fullName>
    </submittedName>
</protein>
<feature type="compositionally biased region" description="Basic and acidic residues" evidence="1">
    <location>
        <begin position="98"/>
        <end position="122"/>
    </location>
</feature>
<evidence type="ECO:0000256" key="1">
    <source>
        <dbReference type="SAM" id="MobiDB-lite"/>
    </source>
</evidence>
<dbReference type="RefSeq" id="WP_061924414.1">
    <property type="nucleotide sequence ID" value="NZ_KQ948860.1"/>
</dbReference>
<comment type="caution">
    <text evidence="3">The sequence shown here is derived from an EMBL/GenBank/DDBJ whole genome shotgun (WGS) entry which is preliminary data.</text>
</comment>
<feature type="compositionally biased region" description="Low complexity" evidence="1">
    <location>
        <begin position="53"/>
        <end position="75"/>
    </location>
</feature>
<dbReference type="EMBL" id="LMWX01000033">
    <property type="protein sequence ID" value="KUN82849.1"/>
    <property type="molecule type" value="Genomic_DNA"/>
</dbReference>
<keyword evidence="4" id="KW-1185">Reference proteome</keyword>
<accession>A0A101SZP8</accession>
<dbReference type="Proteomes" id="UP000053024">
    <property type="component" value="Unassembled WGS sequence"/>
</dbReference>
<dbReference type="OrthoDB" id="3402695at2"/>
<dbReference type="InterPro" id="IPR045701">
    <property type="entry name" value="DUF6059"/>
</dbReference>
<dbReference type="AlphaFoldDB" id="A0A101SZP8"/>
<keyword evidence="2" id="KW-0812">Transmembrane</keyword>
<feature type="transmembrane region" description="Helical" evidence="2">
    <location>
        <begin position="12"/>
        <end position="33"/>
    </location>
</feature>